<evidence type="ECO:0000313" key="2">
    <source>
        <dbReference type="EMBL" id="TRK47041.1"/>
    </source>
</evidence>
<dbReference type="RefSeq" id="WP_139754501.1">
    <property type="nucleotide sequence ID" value="NZ_VDEI02000001.1"/>
</dbReference>
<comment type="caution">
    <text evidence="2">The sequence shown here is derived from an EMBL/GenBank/DDBJ whole genome shotgun (WGS) entry which is preliminary data.</text>
</comment>
<organism evidence="2 3">
    <name type="scientific">Salmonella enterica subsp. enterica serovar Give</name>
    <dbReference type="NCBI Taxonomy" id="46626"/>
    <lineage>
        <taxon>Bacteria</taxon>
        <taxon>Pseudomonadati</taxon>
        <taxon>Pseudomonadota</taxon>
        <taxon>Gammaproteobacteria</taxon>
        <taxon>Enterobacterales</taxon>
        <taxon>Enterobacteriaceae</taxon>
        <taxon>Salmonella</taxon>
    </lineage>
</organism>
<feature type="region of interest" description="Disordered" evidence="1">
    <location>
        <begin position="173"/>
        <end position="195"/>
    </location>
</feature>
<accession>A0A5C5HP89</accession>
<dbReference type="AlphaFoldDB" id="A0A5C5HP89"/>
<protein>
    <submittedName>
        <fullName evidence="2">Uncharacterized protein</fullName>
    </submittedName>
</protein>
<name>A0A5C5HP89_SALET</name>
<dbReference type="EMBL" id="VDEI02000001">
    <property type="protein sequence ID" value="TRK47041.1"/>
    <property type="molecule type" value="Genomic_DNA"/>
</dbReference>
<sequence>MAVKIDKKLNFVSTITRDDGSMVYLHVVPFPYEVVEQNCVLLGNLFNNFFTLVGTVGAPRVAAMMLRNIIKSRQENGDIAPGVPTIIDDIQRLTTVIWNDNGIWKTSPLDAAFKNNLITPDEYREIEGEIVFFMVSSAIQKANLVEGTMGHALKMYSGQLVSLSITEYRDSLPKSKTDTATPTPEAPQELSHIPS</sequence>
<evidence type="ECO:0000256" key="1">
    <source>
        <dbReference type="SAM" id="MobiDB-lite"/>
    </source>
</evidence>
<gene>
    <name evidence="2" type="ORF">FG567_000895</name>
</gene>
<reference evidence="2 3" key="1">
    <citation type="journal article" date="2019" name="Appl. Environ. Microbiol.">
        <title>Clinically Unreported Salmonellosis Outbreak Detected via Comparative Genomic Analysis of Municipal Wastewater Salmonella Isolates.</title>
        <authorList>
            <person name="Diemert S."/>
            <person name="Yan T."/>
        </authorList>
    </citation>
    <scope>NUCLEOTIDE SEQUENCE [LARGE SCALE GENOMIC DNA]</scope>
    <source>
        <strain evidence="2 3">HIY0008</strain>
    </source>
</reference>
<dbReference type="Proteomes" id="UP000307596">
    <property type="component" value="Unassembled WGS sequence"/>
</dbReference>
<proteinExistence type="predicted"/>
<evidence type="ECO:0000313" key="3">
    <source>
        <dbReference type="Proteomes" id="UP000307596"/>
    </source>
</evidence>